<organism evidence="1 2">
    <name type="scientific">Sedimentimonas flavescens</name>
    <dbReference type="NCBI Taxonomy" id="2851012"/>
    <lineage>
        <taxon>Bacteria</taxon>
        <taxon>Pseudomonadati</taxon>
        <taxon>Pseudomonadota</taxon>
        <taxon>Alphaproteobacteria</taxon>
        <taxon>Rhodobacterales</taxon>
        <taxon>Rhodobacter group</taxon>
        <taxon>Sedimentimonas</taxon>
    </lineage>
</organism>
<keyword evidence="1" id="KW-0489">Methyltransferase</keyword>
<evidence type="ECO:0000313" key="1">
    <source>
        <dbReference type="EMBL" id="MCV2878933.1"/>
    </source>
</evidence>
<dbReference type="InterPro" id="IPR029063">
    <property type="entry name" value="SAM-dependent_MTases_sf"/>
</dbReference>
<evidence type="ECO:0000313" key="2">
    <source>
        <dbReference type="Proteomes" id="UP001526166"/>
    </source>
</evidence>
<dbReference type="Pfam" id="PF13489">
    <property type="entry name" value="Methyltransf_23"/>
    <property type="match status" value="1"/>
</dbReference>
<dbReference type="Gene3D" id="3.40.50.150">
    <property type="entry name" value="Vaccinia Virus protein VP39"/>
    <property type="match status" value="1"/>
</dbReference>
<dbReference type="RefSeq" id="WP_260013492.1">
    <property type="nucleotide sequence ID" value="NZ_JAOALJ010000003.1"/>
</dbReference>
<proteinExistence type="predicted"/>
<comment type="caution">
    <text evidence="1">The sequence shown here is derived from an EMBL/GenBank/DDBJ whole genome shotgun (WGS) entry which is preliminary data.</text>
</comment>
<keyword evidence="2" id="KW-1185">Reference proteome</keyword>
<reference evidence="1 2" key="1">
    <citation type="submission" date="2022-10" db="EMBL/GenBank/DDBJ databases">
        <title>Sinirhodobacter sp. nov., isolated from ocean surface sediments.</title>
        <authorList>
            <person name="He W."/>
            <person name="Wang L."/>
            <person name="Zhang D.-F."/>
        </authorList>
    </citation>
    <scope>NUCLEOTIDE SEQUENCE [LARGE SCALE GENOMIC DNA]</scope>
    <source>
        <strain evidence="1 2">WL0115</strain>
    </source>
</reference>
<keyword evidence="1" id="KW-0808">Transferase</keyword>
<accession>A0ABT2ZYW3</accession>
<name>A0ABT2ZYW3_9RHOB</name>
<sequence>MDRSVYDRMNELEARHWWFTARRAIIATLIRRELGGGTDKSILEAGCGSGGNLSMLRQFGHVDAFEYDEMARQHATEKSGLDIRFGALPQELPFEDRRYDLIGLFDVLEHVEADTASLSALAGLLNTQGKILVTVPAFPFLWSKHDERHHHFRRYTRASLEQAAREAGLKVSYSSYFNMFLFPLAVAARALKRLTGSDTPDDRLPAPMLNSLLARVFGFERRLLGRIRLPVGLSLAAVLEKA</sequence>
<dbReference type="Proteomes" id="UP001526166">
    <property type="component" value="Unassembled WGS sequence"/>
</dbReference>
<gene>
    <name evidence="1" type="ORF">OE699_08695</name>
</gene>
<dbReference type="CDD" id="cd02440">
    <property type="entry name" value="AdoMet_MTases"/>
    <property type="match status" value="1"/>
</dbReference>
<dbReference type="SUPFAM" id="SSF53335">
    <property type="entry name" value="S-adenosyl-L-methionine-dependent methyltransferases"/>
    <property type="match status" value="1"/>
</dbReference>
<dbReference type="GO" id="GO:0008168">
    <property type="term" value="F:methyltransferase activity"/>
    <property type="evidence" value="ECO:0007669"/>
    <property type="project" value="UniProtKB-KW"/>
</dbReference>
<dbReference type="PANTHER" id="PTHR43861">
    <property type="entry name" value="TRANS-ACONITATE 2-METHYLTRANSFERASE-RELATED"/>
    <property type="match status" value="1"/>
</dbReference>
<dbReference type="GO" id="GO:0032259">
    <property type="term" value="P:methylation"/>
    <property type="evidence" value="ECO:0007669"/>
    <property type="project" value="UniProtKB-KW"/>
</dbReference>
<protein>
    <submittedName>
        <fullName evidence="1">Class I SAM-dependent methyltransferase</fullName>
    </submittedName>
</protein>
<dbReference type="EMBL" id="JAOWKW010000006">
    <property type="protein sequence ID" value="MCV2878933.1"/>
    <property type="molecule type" value="Genomic_DNA"/>
</dbReference>